<dbReference type="GO" id="GO:0004844">
    <property type="term" value="F:uracil DNA N-glycosylase activity"/>
    <property type="evidence" value="ECO:0007669"/>
    <property type="project" value="UniProtKB-EC"/>
</dbReference>
<dbReference type="NCBIfam" id="NF003589">
    <property type="entry name" value="PRK05254.1-2"/>
    <property type="match status" value="1"/>
</dbReference>
<dbReference type="RefSeq" id="WP_256945130.1">
    <property type="nucleotide sequence ID" value="NZ_JANHNZ010000004.1"/>
</dbReference>
<dbReference type="InterPro" id="IPR036895">
    <property type="entry name" value="Uracil-DNA_glycosylase-like_sf"/>
</dbReference>
<dbReference type="Pfam" id="PF03167">
    <property type="entry name" value="UDG"/>
    <property type="match status" value="1"/>
</dbReference>
<evidence type="ECO:0000256" key="3">
    <source>
        <dbReference type="ARBA" id="ARBA00008184"/>
    </source>
</evidence>
<evidence type="ECO:0000256" key="10">
    <source>
        <dbReference type="PROSITE-ProRule" id="PRU10072"/>
    </source>
</evidence>
<dbReference type="InterPro" id="IPR018085">
    <property type="entry name" value="Ura-DNA_Glyclase_AS"/>
</dbReference>
<dbReference type="NCBIfam" id="NF003588">
    <property type="entry name" value="PRK05254.1-1"/>
    <property type="match status" value="1"/>
</dbReference>
<evidence type="ECO:0000256" key="9">
    <source>
        <dbReference type="HAMAP-Rule" id="MF_00148"/>
    </source>
</evidence>
<accession>A0ABT1WNB1</accession>
<keyword evidence="7 9" id="KW-0378">Hydrolase</keyword>
<gene>
    <name evidence="9" type="primary">ung</name>
    <name evidence="13" type="ORF">NPA36_05570</name>
</gene>
<keyword evidence="6 9" id="KW-0227">DNA damage</keyword>
<dbReference type="PANTHER" id="PTHR11264">
    <property type="entry name" value="URACIL-DNA GLYCOSYLASE"/>
    <property type="match status" value="1"/>
</dbReference>
<proteinExistence type="inferred from homology"/>
<comment type="function">
    <text evidence="2 9 11">Excises uracil residues from the DNA which can arise as a result of misincorporation of dUMP residues by DNA polymerase or due to deamination of cytosine.</text>
</comment>
<protein>
    <recommendedName>
        <fullName evidence="5 9">Uracil-DNA glycosylase</fullName>
        <shortName evidence="9">UDG</shortName>
        <ecNumber evidence="4 9">3.2.2.27</ecNumber>
    </recommendedName>
</protein>
<dbReference type="PROSITE" id="PS00130">
    <property type="entry name" value="U_DNA_GLYCOSYLASE"/>
    <property type="match status" value="1"/>
</dbReference>
<dbReference type="NCBIfam" id="TIGR00628">
    <property type="entry name" value="ung"/>
    <property type="match status" value="1"/>
</dbReference>
<keyword evidence="14" id="KW-1185">Reference proteome</keyword>
<evidence type="ECO:0000256" key="8">
    <source>
        <dbReference type="ARBA" id="ARBA00023204"/>
    </source>
</evidence>
<reference evidence="13" key="1">
    <citation type="submission" date="2022-07" db="EMBL/GenBank/DDBJ databases">
        <authorList>
            <person name="Jung M.-Y."/>
            <person name="Lee M."/>
        </authorList>
    </citation>
    <scope>NUCLEOTIDE SEQUENCE</scope>
    <source>
        <strain evidence="13">S8</strain>
    </source>
</reference>
<feature type="active site" description="Proton acceptor" evidence="9 10">
    <location>
        <position position="65"/>
    </location>
</feature>
<sequence>MFEDLPNNWTQQMDKQVIHQLDQKLSPFLDKAYHEKTIYPPKDQVFQAFIDTSYQDVKVCILGQDPYHGPGQAHGLAFSVGQGTALPPSLKNIFKELADDMGQPLRQNGNLQDWSKQGVFLLNTVLTVEKGKANSHQKLGWEDFTDHVISALNKREEPVIFLLWGNPSIKKAKLINQHKHVILQSPHPSPLAAYRGFFGSKPFTKINQELIRLGREPIRWS</sequence>
<dbReference type="EMBL" id="JANHNZ010000004">
    <property type="protein sequence ID" value="MCQ9210014.1"/>
    <property type="molecule type" value="Genomic_DNA"/>
</dbReference>
<evidence type="ECO:0000313" key="14">
    <source>
        <dbReference type="Proteomes" id="UP001059480"/>
    </source>
</evidence>
<evidence type="ECO:0000313" key="13">
    <source>
        <dbReference type="EMBL" id="MCQ9210014.1"/>
    </source>
</evidence>
<evidence type="ECO:0000256" key="1">
    <source>
        <dbReference type="ARBA" id="ARBA00001400"/>
    </source>
</evidence>
<evidence type="ECO:0000256" key="6">
    <source>
        <dbReference type="ARBA" id="ARBA00022763"/>
    </source>
</evidence>
<dbReference type="HAMAP" id="MF_00148">
    <property type="entry name" value="UDG"/>
    <property type="match status" value="1"/>
</dbReference>
<dbReference type="SMART" id="SM00987">
    <property type="entry name" value="UreE_C"/>
    <property type="match status" value="1"/>
</dbReference>
<dbReference type="EC" id="3.2.2.27" evidence="4 9"/>
<evidence type="ECO:0000256" key="2">
    <source>
        <dbReference type="ARBA" id="ARBA00002631"/>
    </source>
</evidence>
<evidence type="ECO:0000256" key="4">
    <source>
        <dbReference type="ARBA" id="ARBA00012030"/>
    </source>
</evidence>
<feature type="domain" description="Uracil-DNA glycosylase-like" evidence="12">
    <location>
        <begin position="50"/>
        <end position="210"/>
    </location>
</feature>
<dbReference type="Gene3D" id="3.40.470.10">
    <property type="entry name" value="Uracil-DNA glycosylase-like domain"/>
    <property type="match status" value="1"/>
</dbReference>
<keyword evidence="13" id="KW-0326">Glycosidase</keyword>
<evidence type="ECO:0000259" key="12">
    <source>
        <dbReference type="SMART" id="SM00986"/>
    </source>
</evidence>
<dbReference type="CDD" id="cd10027">
    <property type="entry name" value="UDG-F1-like"/>
    <property type="match status" value="1"/>
</dbReference>
<dbReference type="NCBIfam" id="NF003592">
    <property type="entry name" value="PRK05254.1-5"/>
    <property type="match status" value="1"/>
</dbReference>
<comment type="subcellular location">
    <subcellularLocation>
        <location evidence="9">Cytoplasm</location>
    </subcellularLocation>
</comment>
<comment type="catalytic activity">
    <reaction evidence="1 9 11">
        <text>Hydrolyzes single-stranded DNA or mismatched double-stranded DNA and polynucleotides, releasing free uracil.</text>
        <dbReference type="EC" id="3.2.2.27"/>
    </reaction>
</comment>
<organism evidence="13 14">
    <name type="scientific">Granulicatella seriolae</name>
    <dbReference type="NCBI Taxonomy" id="2967226"/>
    <lineage>
        <taxon>Bacteria</taxon>
        <taxon>Bacillati</taxon>
        <taxon>Bacillota</taxon>
        <taxon>Bacilli</taxon>
        <taxon>Lactobacillales</taxon>
        <taxon>Carnobacteriaceae</taxon>
        <taxon>Granulicatella</taxon>
    </lineage>
</organism>
<name>A0ABT1WNB1_9LACT</name>
<evidence type="ECO:0000256" key="11">
    <source>
        <dbReference type="RuleBase" id="RU003780"/>
    </source>
</evidence>
<dbReference type="PANTHER" id="PTHR11264:SF0">
    <property type="entry name" value="URACIL-DNA GLYCOSYLASE"/>
    <property type="match status" value="1"/>
</dbReference>
<dbReference type="SMART" id="SM00986">
    <property type="entry name" value="UDG"/>
    <property type="match status" value="1"/>
</dbReference>
<dbReference type="SUPFAM" id="SSF52141">
    <property type="entry name" value="Uracil-DNA glycosylase-like"/>
    <property type="match status" value="1"/>
</dbReference>
<dbReference type="InterPro" id="IPR005122">
    <property type="entry name" value="Uracil-DNA_glycosylase-like"/>
</dbReference>
<comment type="similarity">
    <text evidence="3 9 11">Belongs to the uracil-DNA glycosylase (UDG) superfamily. UNG family.</text>
</comment>
<evidence type="ECO:0000256" key="7">
    <source>
        <dbReference type="ARBA" id="ARBA00022801"/>
    </source>
</evidence>
<dbReference type="NCBIfam" id="NF003591">
    <property type="entry name" value="PRK05254.1-4"/>
    <property type="match status" value="1"/>
</dbReference>
<evidence type="ECO:0000256" key="5">
    <source>
        <dbReference type="ARBA" id="ARBA00018429"/>
    </source>
</evidence>
<keyword evidence="9" id="KW-0963">Cytoplasm</keyword>
<reference evidence="13" key="2">
    <citation type="journal article" date="2023" name="Curr. Microbiol.">
        <title>Granulicatella seriolae sp. nov., a Novel Facultative Anaerobe Isolated from Yellowtail Marine Fish.</title>
        <authorList>
            <person name="Lee M."/>
            <person name="Choi Y.J."/>
            <person name="Farooq A."/>
            <person name="Jeong J.B."/>
            <person name="Jung M.Y."/>
        </authorList>
    </citation>
    <scope>NUCLEOTIDE SEQUENCE</scope>
    <source>
        <strain evidence="13">S8</strain>
    </source>
</reference>
<comment type="caution">
    <text evidence="13">The sequence shown here is derived from an EMBL/GenBank/DDBJ whole genome shotgun (WGS) entry which is preliminary data.</text>
</comment>
<dbReference type="Proteomes" id="UP001059480">
    <property type="component" value="Unassembled WGS sequence"/>
</dbReference>
<dbReference type="InterPro" id="IPR002043">
    <property type="entry name" value="UDG_fam1"/>
</dbReference>
<keyword evidence="8 9" id="KW-0234">DNA repair</keyword>
<reference evidence="13" key="3">
    <citation type="journal article" date="2023" name="Microbiol. Resour. Announc.">
        <title>Draft Genome Sequence of Granulicatella sp. Strain S8, Isolated from a Marine Fish, Seriola quinqueradiata.</title>
        <authorList>
            <person name="Lee M."/>
            <person name="Farooq A."/>
            <person name="Jeong J.B."/>
            <person name="Jung M.Y."/>
        </authorList>
    </citation>
    <scope>NUCLEOTIDE SEQUENCE</scope>
    <source>
        <strain evidence="13">S8</strain>
    </source>
</reference>